<evidence type="ECO:0000313" key="2">
    <source>
        <dbReference type="Proteomes" id="UP001316803"/>
    </source>
</evidence>
<dbReference type="AlphaFoldDB" id="A0AAN8E7J1"/>
<reference evidence="1 2" key="1">
    <citation type="submission" date="2022-12" db="EMBL/GenBank/DDBJ databases">
        <title>Genomic features and morphological characterization of a novel Knufia sp. strain isolated from spacecraft assembly facility.</title>
        <authorList>
            <person name="Teixeira M."/>
            <person name="Chander A.M."/>
            <person name="Stajich J.E."/>
            <person name="Venkateswaran K."/>
        </authorList>
    </citation>
    <scope>NUCLEOTIDE SEQUENCE [LARGE SCALE GENOMIC DNA]</scope>
    <source>
        <strain evidence="1 2">FJI-L2-BK-P2</strain>
    </source>
</reference>
<gene>
    <name evidence="1" type="ORF">OHC33_011101</name>
</gene>
<proteinExistence type="predicted"/>
<keyword evidence="2" id="KW-1185">Reference proteome</keyword>
<evidence type="ECO:0008006" key="3">
    <source>
        <dbReference type="Google" id="ProtNLM"/>
    </source>
</evidence>
<name>A0AAN8E7J1_9EURO</name>
<dbReference type="Proteomes" id="UP001316803">
    <property type="component" value="Unassembled WGS sequence"/>
</dbReference>
<accession>A0AAN8E7J1</accession>
<protein>
    <recommendedName>
        <fullName evidence="3">Tetratricopeptide repeat protein</fullName>
    </recommendedName>
</protein>
<organism evidence="1 2">
    <name type="scientific">Knufia fluminis</name>
    <dbReference type="NCBI Taxonomy" id="191047"/>
    <lineage>
        <taxon>Eukaryota</taxon>
        <taxon>Fungi</taxon>
        <taxon>Dikarya</taxon>
        <taxon>Ascomycota</taxon>
        <taxon>Pezizomycotina</taxon>
        <taxon>Eurotiomycetes</taxon>
        <taxon>Chaetothyriomycetidae</taxon>
        <taxon>Chaetothyriales</taxon>
        <taxon>Trichomeriaceae</taxon>
        <taxon>Knufia</taxon>
    </lineage>
</organism>
<evidence type="ECO:0000313" key="1">
    <source>
        <dbReference type="EMBL" id="KAK5947894.1"/>
    </source>
</evidence>
<comment type="caution">
    <text evidence="1">The sequence shown here is derived from an EMBL/GenBank/DDBJ whole genome shotgun (WGS) entry which is preliminary data.</text>
</comment>
<dbReference type="EMBL" id="JAKLMC020000060">
    <property type="protein sequence ID" value="KAK5947894.1"/>
    <property type="molecule type" value="Genomic_DNA"/>
</dbReference>
<sequence length="230" mass="25712">MAKLSVTISKRHPIALLLHQLLNGYCDPYTIEAALRVSADLLDSTIGRYHDISFSLNRIRTFALDYFGLHADAESVLRNNLADLDAFFGPASAHNLSRLFSLAGCLYRKGDLKGASREMGNLLALLPKRRLEPHTADPHPEQISTQSVAGWYHDRDLGGHRYRESTAQAGEECLGLWLRENAANGSTEHVLLARELAEWLGRGAPGGFWTHQTPDALERLPNSRFAYWLH</sequence>